<organism evidence="4 5">
    <name type="scientific">Streptomyces sp. 900116325</name>
    <dbReference type="NCBI Taxonomy" id="3154295"/>
    <lineage>
        <taxon>Bacteria</taxon>
        <taxon>Bacillati</taxon>
        <taxon>Actinomycetota</taxon>
        <taxon>Actinomycetes</taxon>
        <taxon>Kitasatosporales</taxon>
        <taxon>Streptomycetaceae</taxon>
        <taxon>Streptomyces</taxon>
    </lineage>
</organism>
<dbReference type="RefSeq" id="WP_356499840.1">
    <property type="nucleotide sequence ID" value="NZ_JBEXEF010000135.1"/>
</dbReference>
<accession>A0ABV2UAL3</accession>
<comment type="pathway">
    <text evidence="1">Cell wall biogenesis; peptidoglycan biosynthesis.</text>
</comment>
<dbReference type="PANTHER" id="PTHR38589">
    <property type="entry name" value="BLR0621 PROTEIN"/>
    <property type="match status" value="1"/>
</dbReference>
<feature type="active site" description="Proton donor/acceptor" evidence="1">
    <location>
        <position position="201"/>
    </location>
</feature>
<dbReference type="Proteomes" id="UP001550044">
    <property type="component" value="Unassembled WGS sequence"/>
</dbReference>
<evidence type="ECO:0000313" key="4">
    <source>
        <dbReference type="EMBL" id="MET8434890.1"/>
    </source>
</evidence>
<evidence type="ECO:0000313" key="5">
    <source>
        <dbReference type="Proteomes" id="UP001550044"/>
    </source>
</evidence>
<keyword evidence="5" id="KW-1185">Reference proteome</keyword>
<comment type="caution">
    <text evidence="4">The sequence shown here is derived from an EMBL/GenBank/DDBJ whole genome shotgun (WGS) entry which is preliminary data.</text>
</comment>
<gene>
    <name evidence="4" type="ORF">ABZV61_19240</name>
</gene>
<feature type="domain" description="L,D-TPase catalytic" evidence="3">
    <location>
        <begin position="74"/>
        <end position="236"/>
    </location>
</feature>
<feature type="active site" description="Nucleophile" evidence="1">
    <location>
        <position position="211"/>
    </location>
</feature>
<dbReference type="EMBL" id="JBEXIP010000014">
    <property type="protein sequence ID" value="MET8434890.1"/>
    <property type="molecule type" value="Genomic_DNA"/>
</dbReference>
<name>A0ABV2UAL3_9ACTN</name>
<keyword evidence="1" id="KW-0133">Cell shape</keyword>
<evidence type="ECO:0000259" key="3">
    <source>
        <dbReference type="PROSITE" id="PS52029"/>
    </source>
</evidence>
<keyword evidence="1" id="KW-0961">Cell wall biogenesis/degradation</keyword>
<sequence>MRTAADAPAADAPASHAPASHAPPTGNAGAAGPGAAAARRPAAPTGPFEIRMLGQVVRSAIPAESRQALVVTGNSPASSEATAVLYTRDDPTVGWQPVAGPWPAHNALYGWTDEHYVNDLRTPIGVYGLTAAGGRLEAPGTELPYVQSPAFTASGQGFDGESLEGSFDYVIAIDYNRVPGASPLDPTRPLGEERGGGIWLHVDHGGPTQGCVSIPEDRMEELLRILDPAKVPVIVMGDVAALAR</sequence>
<reference evidence="4 5" key="1">
    <citation type="submission" date="2024-06" db="EMBL/GenBank/DDBJ databases">
        <title>The Natural Products Discovery Center: Release of the First 8490 Sequenced Strains for Exploring Actinobacteria Biosynthetic Diversity.</title>
        <authorList>
            <person name="Kalkreuter E."/>
            <person name="Kautsar S.A."/>
            <person name="Yang D."/>
            <person name="Bader C.D."/>
            <person name="Teijaro C.N."/>
            <person name="Fluegel L."/>
            <person name="Davis C.M."/>
            <person name="Simpson J.R."/>
            <person name="Lauterbach L."/>
            <person name="Steele A.D."/>
            <person name="Gui C."/>
            <person name="Meng S."/>
            <person name="Li G."/>
            <person name="Viehrig K."/>
            <person name="Ye F."/>
            <person name="Su P."/>
            <person name="Kiefer A.F."/>
            <person name="Nichols A."/>
            <person name="Cepeda A.J."/>
            <person name="Yan W."/>
            <person name="Fan B."/>
            <person name="Jiang Y."/>
            <person name="Adhikari A."/>
            <person name="Zheng C.-J."/>
            <person name="Schuster L."/>
            <person name="Cowan T.M."/>
            <person name="Smanski M.J."/>
            <person name="Chevrette M.G."/>
            <person name="De Carvalho L.P.S."/>
            <person name="Shen B."/>
        </authorList>
    </citation>
    <scope>NUCLEOTIDE SEQUENCE [LARGE SCALE GENOMIC DNA]</scope>
    <source>
        <strain evidence="4 5">NPDC005137</strain>
    </source>
</reference>
<feature type="region of interest" description="Disordered" evidence="2">
    <location>
        <begin position="1"/>
        <end position="42"/>
    </location>
</feature>
<dbReference type="InterPro" id="IPR005490">
    <property type="entry name" value="LD_TPept_cat_dom"/>
</dbReference>
<dbReference type="PANTHER" id="PTHR38589:SF1">
    <property type="entry name" value="BLR0621 PROTEIN"/>
    <property type="match status" value="1"/>
</dbReference>
<dbReference type="PROSITE" id="PS52029">
    <property type="entry name" value="LD_TPASE"/>
    <property type="match status" value="1"/>
</dbReference>
<evidence type="ECO:0000256" key="2">
    <source>
        <dbReference type="SAM" id="MobiDB-lite"/>
    </source>
</evidence>
<proteinExistence type="predicted"/>
<keyword evidence="1" id="KW-0573">Peptidoglycan synthesis</keyword>
<protein>
    <recommendedName>
        <fullName evidence="3">L,D-TPase catalytic domain-containing protein</fullName>
    </recommendedName>
</protein>
<evidence type="ECO:0000256" key="1">
    <source>
        <dbReference type="PROSITE-ProRule" id="PRU01373"/>
    </source>
</evidence>